<feature type="transmembrane region" description="Helical" evidence="6">
    <location>
        <begin position="483"/>
        <end position="507"/>
    </location>
</feature>
<dbReference type="GO" id="GO:1990961">
    <property type="term" value="P:xenobiotic detoxification by transmembrane export across the plasma membrane"/>
    <property type="evidence" value="ECO:0007669"/>
    <property type="project" value="InterPro"/>
</dbReference>
<organism evidence="8 9">
    <name type="scientific">Panicum virgatum</name>
    <name type="common">Blackwell switchgrass</name>
    <dbReference type="NCBI Taxonomy" id="38727"/>
    <lineage>
        <taxon>Eukaryota</taxon>
        <taxon>Viridiplantae</taxon>
        <taxon>Streptophyta</taxon>
        <taxon>Embryophyta</taxon>
        <taxon>Tracheophyta</taxon>
        <taxon>Spermatophyta</taxon>
        <taxon>Magnoliopsida</taxon>
        <taxon>Liliopsida</taxon>
        <taxon>Poales</taxon>
        <taxon>Poaceae</taxon>
        <taxon>PACMAD clade</taxon>
        <taxon>Panicoideae</taxon>
        <taxon>Panicodae</taxon>
        <taxon>Paniceae</taxon>
        <taxon>Panicinae</taxon>
        <taxon>Panicum</taxon>
        <taxon>Panicum sect. Hiantes</taxon>
    </lineage>
</organism>
<evidence type="ECO:0000256" key="3">
    <source>
        <dbReference type="ARBA" id="ARBA00022692"/>
    </source>
</evidence>
<feature type="transmembrane region" description="Helical" evidence="6">
    <location>
        <begin position="457"/>
        <end position="477"/>
    </location>
</feature>
<evidence type="ECO:0000256" key="4">
    <source>
        <dbReference type="ARBA" id="ARBA00022989"/>
    </source>
</evidence>
<gene>
    <name evidence="8" type="ORF">PVAP13_2NG502000</name>
</gene>
<feature type="transmembrane region" description="Helical" evidence="6">
    <location>
        <begin position="528"/>
        <end position="550"/>
    </location>
</feature>
<dbReference type="InterPro" id="IPR002528">
    <property type="entry name" value="MATE_fam"/>
</dbReference>
<dbReference type="InterPro" id="IPR045069">
    <property type="entry name" value="MATE_euk"/>
</dbReference>
<comment type="caution">
    <text evidence="8">The sequence shown here is derived from an EMBL/GenBank/DDBJ whole genome shotgun (WGS) entry which is preliminary data.</text>
</comment>
<evidence type="ECO:0000313" key="9">
    <source>
        <dbReference type="Proteomes" id="UP000823388"/>
    </source>
</evidence>
<evidence type="ECO:0000256" key="2">
    <source>
        <dbReference type="ARBA" id="ARBA00010199"/>
    </source>
</evidence>
<keyword evidence="4 6" id="KW-1133">Transmembrane helix</keyword>
<evidence type="ECO:0000256" key="1">
    <source>
        <dbReference type="ARBA" id="ARBA00004141"/>
    </source>
</evidence>
<dbReference type="GO" id="GO:0015297">
    <property type="term" value="F:antiporter activity"/>
    <property type="evidence" value="ECO:0007669"/>
    <property type="project" value="InterPro"/>
</dbReference>
<feature type="transmembrane region" description="Helical" evidence="6">
    <location>
        <begin position="229"/>
        <end position="251"/>
    </location>
</feature>
<dbReference type="GO" id="GO:0016020">
    <property type="term" value="C:membrane"/>
    <property type="evidence" value="ECO:0007669"/>
    <property type="project" value="UniProtKB-SubCell"/>
</dbReference>
<dbReference type="EMBL" id="CM029040">
    <property type="protein sequence ID" value="KAG2637146.1"/>
    <property type="molecule type" value="Genomic_DNA"/>
</dbReference>
<feature type="region of interest" description="Disordered" evidence="7">
    <location>
        <begin position="40"/>
        <end position="65"/>
    </location>
</feature>
<evidence type="ECO:0000256" key="5">
    <source>
        <dbReference type="ARBA" id="ARBA00023136"/>
    </source>
</evidence>
<keyword evidence="3 6" id="KW-0812">Transmembrane</keyword>
<keyword evidence="9" id="KW-1185">Reference proteome</keyword>
<feature type="transmembrane region" description="Helical" evidence="6">
    <location>
        <begin position="328"/>
        <end position="352"/>
    </location>
</feature>
<feature type="region of interest" description="Disordered" evidence="7">
    <location>
        <begin position="102"/>
        <end position="139"/>
    </location>
</feature>
<name>A0A8T0VU63_PANVG</name>
<proteinExistence type="inferred from homology"/>
<dbReference type="Pfam" id="PF01554">
    <property type="entry name" value="MatE"/>
    <property type="match status" value="2"/>
</dbReference>
<dbReference type="GO" id="GO:0042910">
    <property type="term" value="F:xenobiotic transmembrane transporter activity"/>
    <property type="evidence" value="ECO:0007669"/>
    <property type="project" value="InterPro"/>
</dbReference>
<dbReference type="PANTHER" id="PTHR11206">
    <property type="entry name" value="MULTIDRUG RESISTANCE PROTEIN"/>
    <property type="match status" value="1"/>
</dbReference>
<feature type="transmembrane region" description="Helical" evidence="6">
    <location>
        <begin position="556"/>
        <end position="575"/>
    </location>
</feature>
<reference evidence="8" key="1">
    <citation type="submission" date="2020-05" db="EMBL/GenBank/DDBJ databases">
        <title>WGS assembly of Panicum virgatum.</title>
        <authorList>
            <person name="Lovell J.T."/>
            <person name="Jenkins J."/>
            <person name="Shu S."/>
            <person name="Juenger T.E."/>
            <person name="Schmutz J."/>
        </authorList>
    </citation>
    <scope>NUCLEOTIDE SEQUENCE</scope>
    <source>
        <strain evidence="8">AP13</strain>
    </source>
</reference>
<evidence type="ECO:0000256" key="7">
    <source>
        <dbReference type="SAM" id="MobiDB-lite"/>
    </source>
</evidence>
<evidence type="ECO:0000256" key="6">
    <source>
        <dbReference type="RuleBase" id="RU004914"/>
    </source>
</evidence>
<feature type="transmembrane region" description="Helical" evidence="6">
    <location>
        <begin position="158"/>
        <end position="180"/>
    </location>
</feature>
<feature type="transmembrane region" description="Helical" evidence="6">
    <location>
        <begin position="200"/>
        <end position="217"/>
    </location>
</feature>
<dbReference type="NCBIfam" id="TIGR00797">
    <property type="entry name" value="matE"/>
    <property type="match status" value="1"/>
</dbReference>
<sequence length="597" mass="62850">MSSNCMVLQVLAISHIAPNRLLVNFFLLVHTMLVTPQSHFHTAPRGRLRQRGAAGAAATHRDRGRGCARVISTTAARSLIARRPAAAAAGRRRAAGHRPLLAVGSSDASQPAGSSSGGPSGEGRMSSAPLLGGGEPERAPSWLGRVVDTEEARAQLRFAVPMVLTSMAYYGIPLVSVMFSGHLGDVHLAGATLGNSWATVTGYAFVTGLSGALETLCGQAYGARLYRMLGLYLQSSLIMSGAVSVLVSALWCFTEPVLVFLRQDPEVSRAAASFVRCQIPGLFAFSFLQCLIRYLQTQSVVAPLVACSVAPFALHVALAHLLVNVLGLGVAGASAAVSATFWVSCLMLLAYVTRSKAFAETWTGFSVEAFKYVLPTVKLATPSAVMVCLEYWAFELLVLIAGLLPNSTVSTSLIAMCSSTEAIAYMITFGFSAAVSTRVSNEIGAGNVARAKNAVSVTLKLSVFLAVSFVALLALGHTQWARLFSGSATIVSEFAAIAPLMAVSIVLDSAQGVLSGVARGCGWQHLAAVTNLVAFYFVGMPLAVLLAFKLDLRARGLWAGLICGLACQAAALLVITARTRWSDLIDAMREEKANYVA</sequence>
<dbReference type="CDD" id="cd13132">
    <property type="entry name" value="MATE_eukaryotic"/>
    <property type="match status" value="1"/>
</dbReference>
<accession>A0A8T0VU63</accession>
<feature type="transmembrane region" description="Helical" evidence="6">
    <location>
        <begin position="413"/>
        <end position="436"/>
    </location>
</feature>
<protein>
    <recommendedName>
        <fullName evidence="6">Protein DETOXIFICATION</fullName>
    </recommendedName>
    <alternativeName>
        <fullName evidence="6">Multidrug and toxic compound extrusion protein</fullName>
    </alternativeName>
</protein>
<dbReference type="AlphaFoldDB" id="A0A8T0VU63"/>
<comment type="similarity">
    <text evidence="2 6">Belongs to the multi antimicrobial extrusion (MATE) (TC 2.A.66.1) family.</text>
</comment>
<feature type="compositionally biased region" description="Low complexity" evidence="7">
    <location>
        <begin position="102"/>
        <end position="114"/>
    </location>
</feature>
<keyword evidence="5 6" id="KW-0472">Membrane</keyword>
<dbReference type="Proteomes" id="UP000823388">
    <property type="component" value="Chromosome 2N"/>
</dbReference>
<comment type="subcellular location">
    <subcellularLocation>
        <location evidence="1">Membrane</location>
        <topology evidence="1">Multi-pass membrane protein</topology>
    </subcellularLocation>
</comment>
<evidence type="ECO:0000313" key="8">
    <source>
        <dbReference type="EMBL" id="KAG2637146.1"/>
    </source>
</evidence>
<feature type="transmembrane region" description="Helical" evidence="6">
    <location>
        <begin position="300"/>
        <end position="322"/>
    </location>
</feature>